<reference evidence="3" key="2">
    <citation type="journal article" date="2023" name="Int. J. Syst. Evol. Microbiol.">
        <title>Streptomyces marispadix sp. nov., isolated from marine beach sediment of the Northern Coast of Portugal.</title>
        <authorList>
            <person name="dos Santos J.D.N."/>
            <person name="Vitorino I.R."/>
            <person name="Kallscheuer N."/>
            <person name="Srivastava A."/>
            <person name="Krautwurst S."/>
            <person name="Marz M."/>
            <person name="Jogler C."/>
            <person name="Lobo Da Cunha A."/>
            <person name="Catita J."/>
            <person name="Goncalves H."/>
            <person name="Gonzalez I."/>
            <person name="Reyes F."/>
            <person name="Lage O.M."/>
        </authorList>
    </citation>
    <scope>NUCLEOTIDE SEQUENCE</scope>
    <source>
        <strain evidence="3">M600PL45_2</strain>
    </source>
</reference>
<comment type="caution">
    <text evidence="3">The sequence shown here is derived from an EMBL/GenBank/DDBJ whole genome shotgun (WGS) entry which is preliminary data.</text>
</comment>
<feature type="compositionally biased region" description="Pro residues" evidence="1">
    <location>
        <begin position="131"/>
        <end position="143"/>
    </location>
</feature>
<evidence type="ECO:0000313" key="3">
    <source>
        <dbReference type="EMBL" id="MCH6158867.1"/>
    </source>
</evidence>
<gene>
    <name evidence="3" type="ORF">MMA15_00080</name>
</gene>
<reference evidence="3" key="1">
    <citation type="submission" date="2022-03" db="EMBL/GenBank/DDBJ databases">
        <authorList>
            <person name="Santos J.D.N."/>
            <person name="Kallscheuer N."/>
            <person name="Jogler C."/>
            <person name="Lage O.M."/>
        </authorList>
    </citation>
    <scope>NUCLEOTIDE SEQUENCE</scope>
    <source>
        <strain evidence="3">M600PL45_2</strain>
    </source>
</reference>
<feature type="region of interest" description="Disordered" evidence="1">
    <location>
        <begin position="107"/>
        <end position="149"/>
    </location>
</feature>
<dbReference type="PANTHER" id="PTHR30153">
    <property type="entry name" value="REPLICATIVE DNA HELICASE DNAB"/>
    <property type="match status" value="1"/>
</dbReference>
<dbReference type="Pfam" id="PF03796">
    <property type="entry name" value="DnaB_C"/>
    <property type="match status" value="1"/>
</dbReference>
<dbReference type="Gene3D" id="3.40.50.300">
    <property type="entry name" value="P-loop containing nucleotide triphosphate hydrolases"/>
    <property type="match status" value="1"/>
</dbReference>
<evidence type="ECO:0000256" key="1">
    <source>
        <dbReference type="SAM" id="MobiDB-lite"/>
    </source>
</evidence>
<dbReference type="InterPro" id="IPR007694">
    <property type="entry name" value="DNA_helicase_DnaB-like_C"/>
</dbReference>
<protein>
    <submittedName>
        <fullName evidence="3">DnaB-like helicase C-terminal domain-containing protein</fullName>
    </submittedName>
</protein>
<name>A0ABS9SRF3_9ACTN</name>
<dbReference type="SUPFAM" id="SSF52540">
    <property type="entry name" value="P-loop containing nucleoside triphosphate hydrolases"/>
    <property type="match status" value="1"/>
</dbReference>
<organism evidence="3 4">
    <name type="scientific">Streptomyces marispadix</name>
    <dbReference type="NCBI Taxonomy" id="2922868"/>
    <lineage>
        <taxon>Bacteria</taxon>
        <taxon>Bacillati</taxon>
        <taxon>Actinomycetota</taxon>
        <taxon>Actinomycetes</taxon>
        <taxon>Kitasatosporales</taxon>
        <taxon>Streptomycetaceae</taxon>
        <taxon>Streptomyces</taxon>
    </lineage>
</organism>
<sequence>MPTHGVATGPYGTEAARKALFQLLDAGKPVVITRESGDTVVRAVLTPLNALTEQQHAVLESWPAHGLTQARQQLGSLVTAAAAGAPQRLRKRTRDVAVLLPADVPAEATVPAPTPPSPAETAATRPVDEAPAPPAEAAPPQTPRPARRARTLTGPAAVLESITSTARAALSYGLAALDDATGGGLLPGRLALIAAAPGAGGSLLAASAARDTAVVHGRPVLYAASGPSAADVVARITAAHAGADYQRLRSGLLDPPPHLAARLAEPRQAPLYVDDGDDLDTGAIESTLADVDGLALLVVDRLQTAADPAVPLSGDTLPAATRDLMRLARTHHLPVLAVVD</sequence>
<dbReference type="PANTHER" id="PTHR30153:SF2">
    <property type="entry name" value="REPLICATIVE DNA HELICASE"/>
    <property type="match status" value="1"/>
</dbReference>
<dbReference type="RefSeq" id="WP_241056887.1">
    <property type="nucleotide sequence ID" value="NZ_JAKWJU010000002.1"/>
</dbReference>
<dbReference type="InterPro" id="IPR027417">
    <property type="entry name" value="P-loop_NTPase"/>
</dbReference>
<proteinExistence type="predicted"/>
<accession>A0ABS9SRF3</accession>
<evidence type="ECO:0000259" key="2">
    <source>
        <dbReference type="Pfam" id="PF03796"/>
    </source>
</evidence>
<dbReference type="EMBL" id="JAKWJU010000002">
    <property type="protein sequence ID" value="MCH6158867.1"/>
    <property type="molecule type" value="Genomic_DNA"/>
</dbReference>
<dbReference type="Proteomes" id="UP001166784">
    <property type="component" value="Unassembled WGS sequence"/>
</dbReference>
<evidence type="ECO:0000313" key="4">
    <source>
        <dbReference type="Proteomes" id="UP001166784"/>
    </source>
</evidence>
<feature type="domain" description="SF4 helicase" evidence="2">
    <location>
        <begin position="171"/>
        <end position="338"/>
    </location>
</feature>
<feature type="non-terminal residue" evidence="3">
    <location>
        <position position="340"/>
    </location>
</feature>
<keyword evidence="4" id="KW-1185">Reference proteome</keyword>